<accession>A0A8T1DZ15</accession>
<gene>
    <name evidence="2" type="ORF">PC117_g7179</name>
</gene>
<dbReference type="AlphaFoldDB" id="A0A8T1DZ15"/>
<proteinExistence type="predicted"/>
<sequence>MSQSVRRESNSGMSTSFSPESMTTHSFCFVGMSNLTLRTGKGR</sequence>
<comment type="caution">
    <text evidence="2">The sequence shown here is derived from an EMBL/GenBank/DDBJ whole genome shotgun (WGS) entry which is preliminary data.</text>
</comment>
<evidence type="ECO:0000313" key="3">
    <source>
        <dbReference type="Proteomes" id="UP000736787"/>
    </source>
</evidence>
<protein>
    <submittedName>
        <fullName evidence="2">Uncharacterized protein</fullName>
    </submittedName>
</protein>
<evidence type="ECO:0000256" key="1">
    <source>
        <dbReference type="SAM" id="MobiDB-lite"/>
    </source>
</evidence>
<reference evidence="2" key="1">
    <citation type="submission" date="2018-10" db="EMBL/GenBank/DDBJ databases">
        <title>Effector identification in a new, highly contiguous assembly of the strawberry crown rot pathogen Phytophthora cactorum.</title>
        <authorList>
            <person name="Armitage A.D."/>
            <person name="Nellist C.F."/>
            <person name="Bates H."/>
            <person name="Vickerstaff R.J."/>
            <person name="Harrison R.J."/>
        </authorList>
    </citation>
    <scope>NUCLEOTIDE SEQUENCE</scope>
    <source>
        <strain evidence="2">4040</strain>
    </source>
</reference>
<feature type="compositionally biased region" description="Polar residues" evidence="1">
    <location>
        <begin position="10"/>
        <end position="21"/>
    </location>
</feature>
<dbReference type="Proteomes" id="UP000736787">
    <property type="component" value="Unassembled WGS sequence"/>
</dbReference>
<dbReference type="EMBL" id="RCMK01000144">
    <property type="protein sequence ID" value="KAG2946998.1"/>
    <property type="molecule type" value="Genomic_DNA"/>
</dbReference>
<feature type="region of interest" description="Disordered" evidence="1">
    <location>
        <begin position="1"/>
        <end position="21"/>
    </location>
</feature>
<name>A0A8T1DZ15_9STRA</name>
<evidence type="ECO:0000313" key="2">
    <source>
        <dbReference type="EMBL" id="KAG2946998.1"/>
    </source>
</evidence>
<organism evidence="2 3">
    <name type="scientific">Phytophthora cactorum</name>
    <dbReference type="NCBI Taxonomy" id="29920"/>
    <lineage>
        <taxon>Eukaryota</taxon>
        <taxon>Sar</taxon>
        <taxon>Stramenopiles</taxon>
        <taxon>Oomycota</taxon>
        <taxon>Peronosporomycetes</taxon>
        <taxon>Peronosporales</taxon>
        <taxon>Peronosporaceae</taxon>
        <taxon>Phytophthora</taxon>
    </lineage>
</organism>